<dbReference type="Pfam" id="PF00005">
    <property type="entry name" value="ABC_tran"/>
    <property type="match status" value="1"/>
</dbReference>
<evidence type="ECO:0000256" key="2">
    <source>
        <dbReference type="ARBA" id="ARBA00022448"/>
    </source>
</evidence>
<organism evidence="6 7">
    <name type="scientific">Neotabrizicola shimadae</name>
    <dbReference type="NCBI Taxonomy" id="2807096"/>
    <lineage>
        <taxon>Bacteria</taxon>
        <taxon>Pseudomonadati</taxon>
        <taxon>Pseudomonadota</taxon>
        <taxon>Alphaproteobacteria</taxon>
        <taxon>Rhodobacterales</taxon>
        <taxon>Paracoccaceae</taxon>
        <taxon>Neotabrizicola</taxon>
    </lineage>
</organism>
<keyword evidence="2" id="KW-0813">Transport</keyword>
<gene>
    <name evidence="6" type="ORF">JO391_06205</name>
</gene>
<keyword evidence="3" id="KW-0547">Nucleotide-binding</keyword>
<dbReference type="InterPro" id="IPR017871">
    <property type="entry name" value="ABC_transporter-like_CS"/>
</dbReference>
<keyword evidence="7" id="KW-1185">Reference proteome</keyword>
<evidence type="ECO:0000256" key="4">
    <source>
        <dbReference type="ARBA" id="ARBA00022840"/>
    </source>
</evidence>
<protein>
    <submittedName>
        <fullName evidence="6">ABC transporter ATP-binding protein</fullName>
    </submittedName>
</protein>
<dbReference type="InterPro" id="IPR050095">
    <property type="entry name" value="ECF_ABC_transporter_ATP-bd"/>
</dbReference>
<dbReference type="Gene3D" id="3.40.50.300">
    <property type="entry name" value="P-loop containing nucleotide triphosphate hydrolases"/>
    <property type="match status" value="1"/>
</dbReference>
<evidence type="ECO:0000259" key="5">
    <source>
        <dbReference type="PROSITE" id="PS50893"/>
    </source>
</evidence>
<dbReference type="AlphaFoldDB" id="A0A8G1EEU4"/>
<evidence type="ECO:0000256" key="1">
    <source>
        <dbReference type="ARBA" id="ARBA00005417"/>
    </source>
</evidence>
<dbReference type="GO" id="GO:0042626">
    <property type="term" value="F:ATPase-coupled transmembrane transporter activity"/>
    <property type="evidence" value="ECO:0007669"/>
    <property type="project" value="TreeGrafter"/>
</dbReference>
<dbReference type="PANTHER" id="PTHR43553">
    <property type="entry name" value="HEAVY METAL TRANSPORTER"/>
    <property type="match status" value="1"/>
</dbReference>
<proteinExistence type="inferred from homology"/>
<dbReference type="InterPro" id="IPR027417">
    <property type="entry name" value="P-loop_NTPase"/>
</dbReference>
<dbReference type="GO" id="GO:0043190">
    <property type="term" value="C:ATP-binding cassette (ABC) transporter complex"/>
    <property type="evidence" value="ECO:0007669"/>
    <property type="project" value="TreeGrafter"/>
</dbReference>
<keyword evidence="4 6" id="KW-0067">ATP-binding</keyword>
<accession>A0A8G1EEU4</accession>
<evidence type="ECO:0000313" key="7">
    <source>
        <dbReference type="Proteomes" id="UP000826300"/>
    </source>
</evidence>
<sequence>MGQSGILIEGLGYEVAGRRILSGLSAHLTERRIGIVGRNGSGKTTLLRLIAGLIAPTQGTIEVEGMNPAGDRKAMLARLGILFQNPDHQIIFPTVLEEIAFGLAQLGHPRPEAEARARAVLAAHGRAHWEGARVETLSHGQKQVLCLLSVLAMQPATILLDEPFAALDLPTRARLHRLFDALPQRLVTITHDPATLEDADRILWLEDGQLVADGPAPEILPLFRAEMARIGAADADTDLPH</sequence>
<dbReference type="InterPro" id="IPR003439">
    <property type="entry name" value="ABC_transporter-like_ATP-bd"/>
</dbReference>
<evidence type="ECO:0000313" key="6">
    <source>
        <dbReference type="EMBL" id="QYZ71099.1"/>
    </source>
</evidence>
<dbReference type="PANTHER" id="PTHR43553:SF24">
    <property type="entry name" value="ENERGY-COUPLING FACTOR TRANSPORTER ATP-BINDING PROTEIN ECFA1"/>
    <property type="match status" value="1"/>
</dbReference>
<dbReference type="GO" id="GO:0005524">
    <property type="term" value="F:ATP binding"/>
    <property type="evidence" value="ECO:0007669"/>
    <property type="project" value="UniProtKB-KW"/>
</dbReference>
<dbReference type="PROSITE" id="PS50893">
    <property type="entry name" value="ABC_TRANSPORTER_2"/>
    <property type="match status" value="1"/>
</dbReference>
<dbReference type="Proteomes" id="UP000826300">
    <property type="component" value="Chromosome"/>
</dbReference>
<feature type="domain" description="ABC transporter" evidence="5">
    <location>
        <begin position="6"/>
        <end position="232"/>
    </location>
</feature>
<reference evidence="6" key="1">
    <citation type="submission" date="2021-02" db="EMBL/GenBank/DDBJ databases">
        <title>Rhodobacter shimadae sp. nov., an aerobic anoxygenic phototrophic bacterium isolated from a hot spring.</title>
        <authorList>
            <person name="Muramatsu S."/>
            <person name="Haruta S."/>
            <person name="Hirose S."/>
            <person name="Hanada S."/>
        </authorList>
    </citation>
    <scope>NUCLEOTIDE SEQUENCE</scope>
    <source>
        <strain evidence="6">N10</strain>
    </source>
</reference>
<evidence type="ECO:0000256" key="3">
    <source>
        <dbReference type="ARBA" id="ARBA00022741"/>
    </source>
</evidence>
<dbReference type="PROSITE" id="PS00211">
    <property type="entry name" value="ABC_TRANSPORTER_1"/>
    <property type="match status" value="1"/>
</dbReference>
<dbReference type="KEGG" id="nsm:JO391_06205"/>
<dbReference type="InterPro" id="IPR015856">
    <property type="entry name" value="ABC_transpr_CbiO/EcfA_su"/>
</dbReference>
<comment type="similarity">
    <text evidence="1">Belongs to the ABC transporter superfamily.</text>
</comment>
<dbReference type="InterPro" id="IPR003593">
    <property type="entry name" value="AAA+_ATPase"/>
</dbReference>
<dbReference type="EMBL" id="CP069370">
    <property type="protein sequence ID" value="QYZ71099.1"/>
    <property type="molecule type" value="Genomic_DNA"/>
</dbReference>
<dbReference type="GO" id="GO:0016887">
    <property type="term" value="F:ATP hydrolysis activity"/>
    <property type="evidence" value="ECO:0007669"/>
    <property type="project" value="InterPro"/>
</dbReference>
<dbReference type="SUPFAM" id="SSF52540">
    <property type="entry name" value="P-loop containing nucleoside triphosphate hydrolases"/>
    <property type="match status" value="1"/>
</dbReference>
<dbReference type="SMART" id="SM00382">
    <property type="entry name" value="AAA"/>
    <property type="match status" value="1"/>
</dbReference>
<name>A0A8G1EEU4_9RHOB</name>
<dbReference type="CDD" id="cd03225">
    <property type="entry name" value="ABC_cobalt_CbiO_domain1"/>
    <property type="match status" value="1"/>
</dbReference>